<evidence type="ECO:0000313" key="2">
    <source>
        <dbReference type="Proteomes" id="UP000281547"/>
    </source>
</evidence>
<dbReference type="Proteomes" id="UP000281547">
    <property type="component" value="Unassembled WGS sequence"/>
</dbReference>
<organism evidence="1 2">
    <name type="scientific">Arsenicitalea aurantiaca</name>
    <dbReference type="NCBI Taxonomy" id="1783274"/>
    <lineage>
        <taxon>Bacteria</taxon>
        <taxon>Pseudomonadati</taxon>
        <taxon>Pseudomonadota</taxon>
        <taxon>Alphaproteobacteria</taxon>
        <taxon>Hyphomicrobiales</taxon>
        <taxon>Devosiaceae</taxon>
        <taxon>Arsenicitalea</taxon>
    </lineage>
</organism>
<sequence>MLIKLDVLEAIKAGEIDIIFRRWKRATVKAGGTLKTRVGLLSIGRMDPIALEDVTEADVRRAGFKDLADFRAWLDTMKAGELCRIEVGYIGPDPREANTSA</sequence>
<evidence type="ECO:0008006" key="3">
    <source>
        <dbReference type="Google" id="ProtNLM"/>
    </source>
</evidence>
<evidence type="ECO:0000313" key="1">
    <source>
        <dbReference type="EMBL" id="RUT33065.1"/>
    </source>
</evidence>
<proteinExistence type="predicted"/>
<dbReference type="OrthoDB" id="121143at2"/>
<dbReference type="RefSeq" id="WP_127188020.1">
    <property type="nucleotide sequence ID" value="NZ_RZNJ01000002.1"/>
</dbReference>
<protein>
    <recommendedName>
        <fullName evidence="3">ASCH domain-containing protein</fullName>
    </recommendedName>
</protein>
<reference evidence="1 2" key="1">
    <citation type="journal article" date="2016" name="Int. J. Syst. Evol. Microbiol.">
        <title>Arsenicitalea aurantiaca gen. nov., sp. nov., a new member of the family Hyphomicrobiaceae, isolated from high-arsenic sediment.</title>
        <authorList>
            <person name="Mu Y."/>
            <person name="Zhou L."/>
            <person name="Zeng X.C."/>
            <person name="Liu L."/>
            <person name="Pan Y."/>
            <person name="Chen X."/>
            <person name="Wang J."/>
            <person name="Li S."/>
            <person name="Li W.J."/>
            <person name="Wang Y."/>
        </authorList>
    </citation>
    <scope>NUCLEOTIDE SEQUENCE [LARGE SCALE GENOMIC DNA]</scope>
    <source>
        <strain evidence="1 2">42-50</strain>
    </source>
</reference>
<accession>A0A433XG56</accession>
<keyword evidence="2" id="KW-1185">Reference proteome</keyword>
<dbReference type="EMBL" id="RZNJ01000002">
    <property type="protein sequence ID" value="RUT33065.1"/>
    <property type="molecule type" value="Genomic_DNA"/>
</dbReference>
<dbReference type="AlphaFoldDB" id="A0A433XG56"/>
<comment type="caution">
    <text evidence="1">The sequence shown here is derived from an EMBL/GenBank/DDBJ whole genome shotgun (WGS) entry which is preliminary data.</text>
</comment>
<name>A0A433XG56_9HYPH</name>
<gene>
    <name evidence="1" type="ORF">EMQ25_08040</name>
</gene>